<proteinExistence type="predicted"/>
<sequence>MLPSPGSLLFSPHYSAGLTCLDPLSLPTPCPAPGAALPSFSATGTAPDLNRALALLSYLPPADFDGGAATLTATAKDGGNVGAGGEFVGSGDEATAVLGIELLPSAARPTIAGAALSLDAAGGVAGHLACVEDEALLLGGLTVVFEAAGGDAAEVLQLDVRVDQGEDSPASLAALSLSTPDVSPLSHTLLITSPLAGGTFSYPTLPGLAASPAGNSLALRGSVPLLAAALPLVSFLPPRDYFGDTSLSFAVARTEAPAVPLLAVSYPLAVAAVNDPPALSLPALVRVPEDAAALLPPILLSDADAHPGVHTLSLSISRASGAGPPGELSLPAAYELEYLSGAGGAASLTARGSYALVAAALAAVTFTPAKDFTAASGGALVLEAAVVDHGAPASATGVARAVVVVESANDAPELEVSLPGSILEDAALPLPVVLRDADADDPDGGGLVLSVGFDGGEVYTVPSPYPGALLETAEGSATLASSLGTLQKLLGDGALVYRPAANFAGAVTLTFSVSDHVAATAPLALSLVVAPVNDPPALAFAAAALSTPEDTALPLPSLLSLSDADFLAADLSPSARLTVSLSVSAGALALSPPAATAAALLFTLGEAGAPSPALVLAGALPDLQAALAHLSFEPAKDFAGLAVLEAAVNDQGNTGGGPLSDEGSATIEVTAVNDAAVLVDDIAGAGAAKEGVAFPLGESLEILDADEDELLTLECATDGLGYISFSEPASSFPLQYLVPPTSAGFTAKGHISSLNSLLSSLQYTPPVSKEHKNMPRTIFFTLTDGALPPSTHAVLLPTTPVEHAAKFTLPSSLATPSSSPLPLPAIPLSDADLDDADAVHLALSADHGELTAPAAADAEYTLGSPGAPAPALEIRATLKAANEILAQLTYTPAVGFSSASSGPDYFRLSVTDPASPNSPAATAAAPITVAAIAAAPAVSVPSSPSPISEDASASVPGISFSSSSPGLHTATLSVSHGGLSLPDQQGVFASSPPSSFSQTITAAGSLEHINGAVALL</sequence>
<dbReference type="Proteomes" id="UP001165060">
    <property type="component" value="Unassembled WGS sequence"/>
</dbReference>
<dbReference type="NCBIfam" id="NF012211">
    <property type="entry name" value="tand_rpt_95"/>
    <property type="match status" value="1"/>
</dbReference>
<comment type="caution">
    <text evidence="1">The sequence shown here is derived from an EMBL/GenBank/DDBJ whole genome shotgun (WGS) entry which is preliminary data.</text>
</comment>
<reference evidence="1 2" key="1">
    <citation type="journal article" date="2023" name="Commun. Biol.">
        <title>Genome analysis of Parmales, the sister group of diatoms, reveals the evolutionary specialization of diatoms from phago-mixotrophs to photoautotrophs.</title>
        <authorList>
            <person name="Ban H."/>
            <person name="Sato S."/>
            <person name="Yoshikawa S."/>
            <person name="Yamada K."/>
            <person name="Nakamura Y."/>
            <person name="Ichinomiya M."/>
            <person name="Sato N."/>
            <person name="Blanc-Mathieu R."/>
            <person name="Endo H."/>
            <person name="Kuwata A."/>
            <person name="Ogata H."/>
        </authorList>
    </citation>
    <scope>NUCLEOTIDE SEQUENCE [LARGE SCALE GENOMIC DNA]</scope>
</reference>
<protein>
    <recommendedName>
        <fullName evidence="3">Cadherin domain-containing protein</fullName>
    </recommendedName>
</protein>
<feature type="non-terminal residue" evidence="1">
    <location>
        <position position="1016"/>
    </location>
</feature>
<organism evidence="1 2">
    <name type="scientific">Tetraparma gracilis</name>
    <dbReference type="NCBI Taxonomy" id="2962635"/>
    <lineage>
        <taxon>Eukaryota</taxon>
        <taxon>Sar</taxon>
        <taxon>Stramenopiles</taxon>
        <taxon>Ochrophyta</taxon>
        <taxon>Bolidophyceae</taxon>
        <taxon>Parmales</taxon>
        <taxon>Triparmaceae</taxon>
        <taxon>Tetraparma</taxon>
    </lineage>
</organism>
<evidence type="ECO:0000313" key="2">
    <source>
        <dbReference type="Proteomes" id="UP001165060"/>
    </source>
</evidence>
<dbReference type="EMBL" id="BRYB01002080">
    <property type="protein sequence ID" value="GMI39356.1"/>
    <property type="molecule type" value="Genomic_DNA"/>
</dbReference>
<evidence type="ECO:0008006" key="3">
    <source>
        <dbReference type="Google" id="ProtNLM"/>
    </source>
</evidence>
<accession>A0ABQ6N4A2</accession>
<evidence type="ECO:0000313" key="1">
    <source>
        <dbReference type="EMBL" id="GMI39356.1"/>
    </source>
</evidence>
<gene>
    <name evidence="1" type="ORF">TeGR_g5556</name>
</gene>
<keyword evidence="2" id="KW-1185">Reference proteome</keyword>
<name>A0ABQ6N4A2_9STRA</name>